<keyword evidence="8" id="KW-0238">DNA-binding</keyword>
<dbReference type="OMA" id="YAVLQME"/>
<sequence length="448" mass="47337">MSRGFVCCSSGVCLAPRGSAEGFSGGFGFCSRGEMSVLSSRALQEQLSVIMGALTKAAVAEICELVDEGYAVLQMEISRSHKENEDLKKKLQLIESIVIRGSGGARAATEGMEPSADKVPQPDASPRQRDGDRGEAAAASGGHGGASGVEPEQLPEVVLIKDEDSDSNDTEDEGDRASAERGAARGGATSVTAQRRRSCMTENSEKLSDQMEIMSSAPAAQAKLPVYTLDPPPDGPGCSSQLVEGVPVDGGESACSFSSQMYFGSSALMEAQSPSSRAELDLTVESVWPKRSKGSVGFTPFVPNESGDAFGLKLVSVSGSSPVDGQLSDSRGSVFECDAVNFGLFGDQAGLAQLPAGQPGAHRKRFVCSICNKTYANTQNLEVHMRIHTGERPFSCSQCGKKFTQSAHLKSHLTVHSGERPFTCKLCSKSFMVKYSLKLHMKKCHPGS</sequence>
<evidence type="ECO:0000259" key="13">
    <source>
        <dbReference type="PROSITE" id="PS50157"/>
    </source>
</evidence>
<dbReference type="GO" id="GO:0000978">
    <property type="term" value="F:RNA polymerase II cis-regulatory region sequence-specific DNA binding"/>
    <property type="evidence" value="ECO:0007669"/>
    <property type="project" value="TreeGrafter"/>
</dbReference>
<feature type="domain" description="C2H2-type" evidence="13">
    <location>
        <begin position="422"/>
        <end position="448"/>
    </location>
</feature>
<accession>A0A3B3CMP3</accession>
<dbReference type="Pfam" id="PF00096">
    <property type="entry name" value="zf-C2H2"/>
    <property type="match status" value="3"/>
</dbReference>
<dbReference type="SMART" id="SM00355">
    <property type="entry name" value="ZnF_C2H2"/>
    <property type="match status" value="3"/>
</dbReference>
<dbReference type="GeneTree" id="ENSGT01150000286958"/>
<evidence type="ECO:0000256" key="2">
    <source>
        <dbReference type="ARBA" id="ARBA00006991"/>
    </source>
</evidence>
<dbReference type="PANTHER" id="PTHR23235">
    <property type="entry name" value="KRUEPPEL-LIKE TRANSCRIPTION FACTOR"/>
    <property type="match status" value="1"/>
</dbReference>
<keyword evidence="3" id="KW-0479">Metal-binding</keyword>
<reference evidence="14" key="2">
    <citation type="submission" date="2025-09" db="UniProtKB">
        <authorList>
            <consortium name="Ensembl"/>
        </authorList>
    </citation>
    <scope>IDENTIFICATION</scope>
</reference>
<dbReference type="GO" id="GO:0008270">
    <property type="term" value="F:zinc ion binding"/>
    <property type="evidence" value="ECO:0007669"/>
    <property type="project" value="UniProtKB-KW"/>
</dbReference>
<dbReference type="Gene3D" id="3.30.160.60">
    <property type="entry name" value="Classic Zinc Finger"/>
    <property type="match status" value="3"/>
</dbReference>
<dbReference type="Proteomes" id="UP000261560">
    <property type="component" value="Unplaced"/>
</dbReference>
<keyword evidence="9" id="KW-0804">Transcription</keyword>
<dbReference type="OrthoDB" id="654211at2759"/>
<dbReference type="STRING" id="30732.ENSOMEP00000019148"/>
<evidence type="ECO:0000256" key="11">
    <source>
        <dbReference type="PROSITE-ProRule" id="PRU00042"/>
    </source>
</evidence>
<feature type="domain" description="C2H2-type" evidence="13">
    <location>
        <begin position="394"/>
        <end position="421"/>
    </location>
</feature>
<dbReference type="PaxDb" id="30732-ENSOMEP00000019148"/>
<evidence type="ECO:0000256" key="1">
    <source>
        <dbReference type="ARBA" id="ARBA00004123"/>
    </source>
</evidence>
<keyword evidence="15" id="KW-1185">Reference proteome</keyword>
<dbReference type="FunFam" id="3.30.160.60:FF:000303">
    <property type="entry name" value="Zinc finger protein 41"/>
    <property type="match status" value="1"/>
</dbReference>
<evidence type="ECO:0000256" key="10">
    <source>
        <dbReference type="ARBA" id="ARBA00023242"/>
    </source>
</evidence>
<dbReference type="RefSeq" id="XP_036072200.1">
    <property type="nucleotide sequence ID" value="XM_036216307.1"/>
</dbReference>
<protein>
    <recommendedName>
        <fullName evidence="13">C2H2-type domain-containing protein</fullName>
    </recommendedName>
</protein>
<dbReference type="KEGG" id="oml:118599919"/>
<dbReference type="PANTHER" id="PTHR23235:SF142">
    <property type="entry name" value="ZINC FINGER PROTEIN 384"/>
    <property type="match status" value="1"/>
</dbReference>
<name>A0A3B3CMP3_ORYME</name>
<dbReference type="FunFam" id="3.30.160.60:FF:000624">
    <property type="entry name" value="zinc finger protein 697"/>
    <property type="match status" value="1"/>
</dbReference>
<evidence type="ECO:0000256" key="6">
    <source>
        <dbReference type="ARBA" id="ARBA00022833"/>
    </source>
</evidence>
<dbReference type="InterPro" id="IPR036236">
    <property type="entry name" value="Znf_C2H2_sf"/>
</dbReference>
<feature type="compositionally biased region" description="Basic and acidic residues" evidence="12">
    <location>
        <begin position="126"/>
        <end position="135"/>
    </location>
</feature>
<feature type="compositionally biased region" description="Acidic residues" evidence="12">
    <location>
        <begin position="163"/>
        <end position="174"/>
    </location>
</feature>
<dbReference type="PROSITE" id="PS50157">
    <property type="entry name" value="ZINC_FINGER_C2H2_2"/>
    <property type="match status" value="3"/>
</dbReference>
<evidence type="ECO:0000256" key="7">
    <source>
        <dbReference type="ARBA" id="ARBA00023015"/>
    </source>
</evidence>
<dbReference type="GO" id="GO:0000981">
    <property type="term" value="F:DNA-binding transcription factor activity, RNA polymerase II-specific"/>
    <property type="evidence" value="ECO:0007669"/>
    <property type="project" value="TreeGrafter"/>
</dbReference>
<evidence type="ECO:0000256" key="5">
    <source>
        <dbReference type="ARBA" id="ARBA00022771"/>
    </source>
</evidence>
<dbReference type="SUPFAM" id="SSF57667">
    <property type="entry name" value="beta-beta-alpha zinc fingers"/>
    <property type="match status" value="2"/>
</dbReference>
<keyword evidence="7" id="KW-0805">Transcription regulation</keyword>
<feature type="region of interest" description="Disordered" evidence="12">
    <location>
        <begin position="105"/>
        <end position="204"/>
    </location>
</feature>
<dbReference type="InterPro" id="IPR013087">
    <property type="entry name" value="Znf_C2H2_type"/>
</dbReference>
<feature type="domain" description="C2H2-type" evidence="13">
    <location>
        <begin position="366"/>
        <end position="393"/>
    </location>
</feature>
<dbReference type="PROSITE" id="PS00028">
    <property type="entry name" value="ZINC_FINGER_C2H2_1"/>
    <property type="match status" value="3"/>
</dbReference>
<evidence type="ECO:0000256" key="8">
    <source>
        <dbReference type="ARBA" id="ARBA00023125"/>
    </source>
</evidence>
<keyword evidence="5 11" id="KW-0863">Zinc-finger</keyword>
<keyword evidence="6" id="KW-0862">Zinc</keyword>
<dbReference type="GO" id="GO:0005634">
    <property type="term" value="C:nucleus"/>
    <property type="evidence" value="ECO:0007669"/>
    <property type="project" value="UniProtKB-SubCell"/>
</dbReference>
<evidence type="ECO:0000256" key="3">
    <source>
        <dbReference type="ARBA" id="ARBA00022723"/>
    </source>
</evidence>
<comment type="similarity">
    <text evidence="2">Belongs to the krueppel C2H2-type zinc-finger protein family.</text>
</comment>
<evidence type="ECO:0000256" key="4">
    <source>
        <dbReference type="ARBA" id="ARBA00022737"/>
    </source>
</evidence>
<evidence type="ECO:0000256" key="9">
    <source>
        <dbReference type="ARBA" id="ARBA00023163"/>
    </source>
</evidence>
<dbReference type="GeneID" id="118599919"/>
<keyword evidence="4" id="KW-0677">Repeat</keyword>
<evidence type="ECO:0000313" key="15">
    <source>
        <dbReference type="Proteomes" id="UP000261560"/>
    </source>
</evidence>
<evidence type="ECO:0000313" key="14">
    <source>
        <dbReference type="Ensembl" id="ENSOMEP00000019148.1"/>
    </source>
</evidence>
<dbReference type="FunFam" id="3.30.160.60:FF:001506">
    <property type="entry name" value="Zinc finger protein"/>
    <property type="match status" value="1"/>
</dbReference>
<reference evidence="14" key="1">
    <citation type="submission" date="2025-08" db="UniProtKB">
        <authorList>
            <consortium name="Ensembl"/>
        </authorList>
    </citation>
    <scope>IDENTIFICATION</scope>
</reference>
<dbReference type="Ensembl" id="ENSOMET00000035550.1">
    <property type="protein sequence ID" value="ENSOMEP00000019148.1"/>
    <property type="gene ID" value="ENSOMEG00000020943.1"/>
</dbReference>
<evidence type="ECO:0000256" key="12">
    <source>
        <dbReference type="SAM" id="MobiDB-lite"/>
    </source>
</evidence>
<keyword evidence="10" id="KW-0539">Nucleus</keyword>
<proteinExistence type="inferred from homology"/>
<organism evidence="14 15">
    <name type="scientific">Oryzias melastigma</name>
    <name type="common">Marine medaka</name>
    <dbReference type="NCBI Taxonomy" id="30732"/>
    <lineage>
        <taxon>Eukaryota</taxon>
        <taxon>Metazoa</taxon>
        <taxon>Chordata</taxon>
        <taxon>Craniata</taxon>
        <taxon>Vertebrata</taxon>
        <taxon>Euteleostomi</taxon>
        <taxon>Actinopterygii</taxon>
        <taxon>Neopterygii</taxon>
        <taxon>Teleostei</taxon>
        <taxon>Neoteleostei</taxon>
        <taxon>Acanthomorphata</taxon>
        <taxon>Ovalentaria</taxon>
        <taxon>Atherinomorphae</taxon>
        <taxon>Beloniformes</taxon>
        <taxon>Adrianichthyidae</taxon>
        <taxon>Oryziinae</taxon>
        <taxon>Oryzias</taxon>
    </lineage>
</organism>
<dbReference type="AlphaFoldDB" id="A0A3B3CMP3"/>
<comment type="subcellular location">
    <subcellularLocation>
        <location evidence="1">Nucleus</location>
    </subcellularLocation>
</comment>